<dbReference type="InterPro" id="IPR029058">
    <property type="entry name" value="AB_hydrolase_fold"/>
</dbReference>
<evidence type="ECO:0000259" key="3">
    <source>
        <dbReference type="Pfam" id="PF00561"/>
    </source>
</evidence>
<evidence type="ECO:0000313" key="5">
    <source>
        <dbReference type="Proteomes" id="UP001215598"/>
    </source>
</evidence>
<organism evidence="4 5">
    <name type="scientific">Mycena metata</name>
    <dbReference type="NCBI Taxonomy" id="1033252"/>
    <lineage>
        <taxon>Eukaryota</taxon>
        <taxon>Fungi</taxon>
        <taxon>Dikarya</taxon>
        <taxon>Basidiomycota</taxon>
        <taxon>Agaricomycotina</taxon>
        <taxon>Agaricomycetes</taxon>
        <taxon>Agaricomycetidae</taxon>
        <taxon>Agaricales</taxon>
        <taxon>Marasmiineae</taxon>
        <taxon>Mycenaceae</taxon>
        <taxon>Mycena</taxon>
    </lineage>
</organism>
<evidence type="ECO:0000256" key="2">
    <source>
        <dbReference type="SAM" id="MobiDB-lite"/>
    </source>
</evidence>
<dbReference type="AlphaFoldDB" id="A0AAD7MGZ0"/>
<comment type="similarity">
    <text evidence="1">Belongs to the AB hydrolase superfamily. MetX family.</text>
</comment>
<dbReference type="SUPFAM" id="SSF53474">
    <property type="entry name" value="alpha/beta-Hydrolases"/>
    <property type="match status" value="1"/>
</dbReference>
<comment type="caution">
    <text evidence="4">The sequence shown here is derived from an EMBL/GenBank/DDBJ whole genome shotgun (WGS) entry which is preliminary data.</text>
</comment>
<dbReference type="PANTHER" id="PTHR32268">
    <property type="entry name" value="HOMOSERINE O-ACETYLTRANSFERASE"/>
    <property type="match status" value="1"/>
</dbReference>
<proteinExistence type="inferred from homology"/>
<dbReference type="GO" id="GO:0016747">
    <property type="term" value="F:acyltransferase activity, transferring groups other than amino-acyl groups"/>
    <property type="evidence" value="ECO:0007669"/>
    <property type="project" value="InterPro"/>
</dbReference>
<feature type="region of interest" description="Disordered" evidence="2">
    <location>
        <begin position="39"/>
        <end position="72"/>
    </location>
</feature>
<dbReference type="InterPro" id="IPR000073">
    <property type="entry name" value="AB_hydrolase_1"/>
</dbReference>
<feature type="region of interest" description="Disordered" evidence="2">
    <location>
        <begin position="1"/>
        <end position="26"/>
    </location>
</feature>
<dbReference type="Pfam" id="PF00561">
    <property type="entry name" value="Abhydrolase_1"/>
    <property type="match status" value="1"/>
</dbReference>
<evidence type="ECO:0000313" key="4">
    <source>
        <dbReference type="EMBL" id="KAJ7716511.1"/>
    </source>
</evidence>
<sequence>MASRTACKAAAPDVTESIQISSEEREALGVPPANVIRIRAPNPVFPPPSRGEKRPASSPPSSPSRRSDKENLEMFTPKYRAPLVPRGRPCRLFASNSHVANRHHGPPFVGFLITAAQDGRYIFLLAIMAGETKYFTADSANLDALEPSQNSSLTLAYRTFGERNKPAVLISSCFSGKLDTTLTFLYIASGDGNPPVLQGYFVVVCGLLGGSESSSPSNAPAALHGPAFPKTSYEDNIRLQYALCSALGITELAAYIGFSMGGQQAYHMATIYPDFAARIVVIASSARTSWHNWSFLEGPKAALVNSVDFHDGHYQVPATRGTRAFSRVYSTWALSQAWFRHRCWETLGFSSLEEYLRVVWDERRGAWDAHDLLCQLQTWQRGDITLFGAEEDKGNLPKALGRIKAKVLLMPSRTDMYFPPEDSEEEVKHLKRGDLKVIQSIWGHIAGGGSGTKEDNEFIKLQVKRFLAD</sequence>
<dbReference type="InterPro" id="IPR008220">
    <property type="entry name" value="HAT_MetX-like"/>
</dbReference>
<name>A0AAD7MGZ0_9AGAR</name>
<dbReference type="Gene3D" id="3.40.50.1820">
    <property type="entry name" value="alpha/beta hydrolase"/>
    <property type="match status" value="1"/>
</dbReference>
<reference evidence="4" key="1">
    <citation type="submission" date="2023-03" db="EMBL/GenBank/DDBJ databases">
        <title>Massive genome expansion in bonnet fungi (Mycena s.s.) driven by repeated elements and novel gene families across ecological guilds.</title>
        <authorList>
            <consortium name="Lawrence Berkeley National Laboratory"/>
            <person name="Harder C.B."/>
            <person name="Miyauchi S."/>
            <person name="Viragh M."/>
            <person name="Kuo A."/>
            <person name="Thoen E."/>
            <person name="Andreopoulos B."/>
            <person name="Lu D."/>
            <person name="Skrede I."/>
            <person name="Drula E."/>
            <person name="Henrissat B."/>
            <person name="Morin E."/>
            <person name="Kohler A."/>
            <person name="Barry K."/>
            <person name="LaButti K."/>
            <person name="Morin E."/>
            <person name="Salamov A."/>
            <person name="Lipzen A."/>
            <person name="Mereny Z."/>
            <person name="Hegedus B."/>
            <person name="Baldrian P."/>
            <person name="Stursova M."/>
            <person name="Weitz H."/>
            <person name="Taylor A."/>
            <person name="Grigoriev I.V."/>
            <person name="Nagy L.G."/>
            <person name="Martin F."/>
            <person name="Kauserud H."/>
        </authorList>
    </citation>
    <scope>NUCLEOTIDE SEQUENCE</scope>
    <source>
        <strain evidence="4">CBHHK182m</strain>
    </source>
</reference>
<gene>
    <name evidence="4" type="ORF">B0H16DRAFT_1701313</name>
</gene>
<dbReference type="PANTHER" id="PTHR32268:SF15">
    <property type="entry name" value="HOMOSERINE ACETYLTRANSFERASE FAMILY PROTEIN (AFU_ORTHOLOGUE AFUA_1G15350)"/>
    <property type="match status" value="1"/>
</dbReference>
<dbReference type="GO" id="GO:0016787">
    <property type="term" value="F:hydrolase activity"/>
    <property type="evidence" value="ECO:0007669"/>
    <property type="project" value="UniProtKB-KW"/>
</dbReference>
<dbReference type="EMBL" id="JARKIB010000290">
    <property type="protein sequence ID" value="KAJ7716511.1"/>
    <property type="molecule type" value="Genomic_DNA"/>
</dbReference>
<dbReference type="Proteomes" id="UP001215598">
    <property type="component" value="Unassembled WGS sequence"/>
</dbReference>
<feature type="domain" description="AB hydrolase-1" evidence="3">
    <location>
        <begin position="195"/>
        <end position="296"/>
    </location>
</feature>
<accession>A0AAD7MGZ0</accession>
<keyword evidence="4" id="KW-0378">Hydrolase</keyword>
<evidence type="ECO:0000256" key="1">
    <source>
        <dbReference type="ARBA" id="ARBA00006886"/>
    </source>
</evidence>
<protein>
    <submittedName>
        <fullName evidence="4">Alpha/Beta hydrolase protein</fullName>
    </submittedName>
</protein>
<keyword evidence="5" id="KW-1185">Reference proteome</keyword>